<dbReference type="Pfam" id="PF03583">
    <property type="entry name" value="LIP"/>
    <property type="match status" value="1"/>
</dbReference>
<organism evidence="1 2">
    <name type="scientific">Mycobacterium kubicae</name>
    <dbReference type="NCBI Taxonomy" id="120959"/>
    <lineage>
        <taxon>Bacteria</taxon>
        <taxon>Bacillati</taxon>
        <taxon>Actinomycetota</taxon>
        <taxon>Actinomycetes</taxon>
        <taxon>Mycobacteriales</taxon>
        <taxon>Mycobacteriaceae</taxon>
        <taxon>Mycobacterium</taxon>
        <taxon>Mycobacterium simiae complex</taxon>
    </lineage>
</organism>
<dbReference type="InterPro" id="IPR005152">
    <property type="entry name" value="Lipase_secreted"/>
</dbReference>
<accession>A0ABQ1BMN9</accession>
<evidence type="ECO:0000313" key="1">
    <source>
        <dbReference type="EMBL" id="GFG64758.1"/>
    </source>
</evidence>
<sequence length="451" mass="48908">MKGASMVELGNLADARAAEWIGKPPHEELQRKVRPLLPSDDPFYQPPPGFQHAQPGTVLRSRDVELAFLGLVPQSVKAVQLLYRTTDMNGNPEATVTTVVVPAERAPGQTCPLLSYQCAIDAISTRCFPSYAMRRRAKALGSLAQLELLLVSAALAEGWAVSVPDHEGLKGLWGAPYEPGYRVLDGIRAALSSERLELSPSSPIGLWGYSGGGLASAWAAEMCGDYAPELDIVGAVLGSPVGDLGNTFRRLNGSLLAGLPALVVAALAHTYPDLDRIIREHTNEEGRALLLSLEKMTTVEAVVRMAHKDMGDYLDEPLEDILSTPAVSHVFETTKLGAAVPTPPVLIVQAVHDYLIDVHDIDLLADAYSAGGADVTYHRDAFNEHMILHPLSAPMTLRWLTDRFARRPLSDHIIRTKWPTAFNPMTYAGMARLAVIAAKVITGRKVCRRPL</sequence>
<dbReference type="Gene3D" id="1.10.260.130">
    <property type="match status" value="1"/>
</dbReference>
<protein>
    <submittedName>
        <fullName evidence="1">Lipase</fullName>
    </submittedName>
</protein>
<dbReference type="PANTHER" id="PTHR34853:SF1">
    <property type="entry name" value="LIPASE 5"/>
    <property type="match status" value="1"/>
</dbReference>
<reference evidence="1 2" key="1">
    <citation type="journal article" date="2019" name="Emerg. Microbes Infect.">
        <title>Comprehensive subspecies identification of 175 nontuberculous mycobacteria species based on 7547 genomic profiles.</title>
        <authorList>
            <person name="Matsumoto Y."/>
            <person name="Kinjo T."/>
            <person name="Motooka D."/>
            <person name="Nabeya D."/>
            <person name="Jung N."/>
            <person name="Uechi K."/>
            <person name="Horii T."/>
            <person name="Iida T."/>
            <person name="Fujita J."/>
            <person name="Nakamura S."/>
        </authorList>
    </citation>
    <scope>NUCLEOTIDE SEQUENCE [LARGE SCALE GENOMIC DNA]</scope>
    <source>
        <strain evidence="1 2">JCM 13573</strain>
    </source>
</reference>
<dbReference type="PANTHER" id="PTHR34853">
    <property type="match status" value="1"/>
</dbReference>
<dbReference type="Gene3D" id="3.40.50.1820">
    <property type="entry name" value="alpha/beta hydrolase"/>
    <property type="match status" value="1"/>
</dbReference>
<gene>
    <name evidence="1" type="ORF">MKUB_22480</name>
</gene>
<comment type="caution">
    <text evidence="1">The sequence shown here is derived from an EMBL/GenBank/DDBJ whole genome shotgun (WGS) entry which is preliminary data.</text>
</comment>
<dbReference type="Proteomes" id="UP000465306">
    <property type="component" value="Unassembled WGS sequence"/>
</dbReference>
<dbReference type="InterPro" id="IPR029058">
    <property type="entry name" value="AB_hydrolase_fold"/>
</dbReference>
<name>A0ABQ1BMN9_9MYCO</name>
<dbReference type="PIRSF" id="PIRSF029171">
    <property type="entry name" value="Esterase_LipA"/>
    <property type="match status" value="1"/>
</dbReference>
<proteinExistence type="predicted"/>
<dbReference type="EMBL" id="BLKU01000003">
    <property type="protein sequence ID" value="GFG64758.1"/>
    <property type="molecule type" value="Genomic_DNA"/>
</dbReference>
<keyword evidence="2" id="KW-1185">Reference proteome</keyword>
<evidence type="ECO:0000313" key="2">
    <source>
        <dbReference type="Proteomes" id="UP000465306"/>
    </source>
</evidence>
<dbReference type="SUPFAM" id="SSF53474">
    <property type="entry name" value="alpha/beta-Hydrolases"/>
    <property type="match status" value="1"/>
</dbReference>